<comment type="subunit">
    <text evidence="3 10">Monomer.</text>
</comment>
<evidence type="ECO:0000256" key="10">
    <source>
        <dbReference type="HAMAP-Rule" id="MF_00240"/>
    </source>
</evidence>
<sequence length="194" mass="22212">MIMLSFTSSANNDDTLLKQKLAGMEQYRASFEQVVKDSNQEVVHQSAGRLVMARPDKLRWQTDDPDQVLLIADGESVWNIDQFVEQVTIMNQSQIVADNPFILLTNTSDEAWAQFTIKKLPDADRFVVTPKAEKGQIKRLTLRFKDDELVGLTMIDAQEQTSELKFANIETRFSVVDDMFKPNYPDSFTVDDQR</sequence>
<keyword evidence="6" id="KW-0732">Signal</keyword>
<keyword evidence="11" id="KW-0449">Lipoprotein</keyword>
<dbReference type="Pfam" id="PF03548">
    <property type="entry name" value="LolA"/>
    <property type="match status" value="1"/>
</dbReference>
<dbReference type="InterPro" id="IPR004564">
    <property type="entry name" value="OM_lipoprot_carrier_LolA-like"/>
</dbReference>
<evidence type="ECO:0000256" key="8">
    <source>
        <dbReference type="ARBA" id="ARBA00022927"/>
    </source>
</evidence>
<evidence type="ECO:0000256" key="4">
    <source>
        <dbReference type="ARBA" id="ARBA00014035"/>
    </source>
</evidence>
<comment type="similarity">
    <text evidence="2 10">Belongs to the LolA family.</text>
</comment>
<keyword evidence="9 10" id="KW-0143">Chaperone</keyword>
<dbReference type="PANTHER" id="PTHR35869">
    <property type="entry name" value="OUTER-MEMBRANE LIPOPROTEIN CARRIER PROTEIN"/>
    <property type="match status" value="1"/>
</dbReference>
<protein>
    <recommendedName>
        <fullName evidence="4 10">Outer-membrane lipoprotein carrier protein</fullName>
    </recommendedName>
</protein>
<keyword evidence="5 10" id="KW-0813">Transport</keyword>
<evidence type="ECO:0000256" key="5">
    <source>
        <dbReference type="ARBA" id="ARBA00022448"/>
    </source>
</evidence>
<evidence type="ECO:0000256" key="6">
    <source>
        <dbReference type="ARBA" id="ARBA00022729"/>
    </source>
</evidence>
<evidence type="ECO:0000256" key="1">
    <source>
        <dbReference type="ARBA" id="ARBA00004418"/>
    </source>
</evidence>
<gene>
    <name evidence="10 11" type="primary">lolA</name>
    <name evidence="11" type="ORF">HCJ96_13620</name>
</gene>
<dbReference type="SUPFAM" id="SSF89392">
    <property type="entry name" value="Prokaryotic lipoproteins and lipoprotein localization factors"/>
    <property type="match status" value="1"/>
</dbReference>
<keyword evidence="7 10" id="KW-0574">Periplasm</keyword>
<comment type="function">
    <text evidence="10">Participates in the translocation of lipoproteins from the inner membrane to the outer membrane. Only forms a complex with a lipoprotein if the residue after the N-terminal Cys is not an aspartate (The Asp acts as a targeting signal to indicate that the lipoprotein should stay in the inner membrane).</text>
</comment>
<evidence type="ECO:0000313" key="12">
    <source>
        <dbReference type="Proteomes" id="UP000709336"/>
    </source>
</evidence>
<organism evidence="11 12">
    <name type="scientific">Alteromonas ponticola</name>
    <dbReference type="NCBI Taxonomy" id="2720613"/>
    <lineage>
        <taxon>Bacteria</taxon>
        <taxon>Pseudomonadati</taxon>
        <taxon>Pseudomonadota</taxon>
        <taxon>Gammaproteobacteria</taxon>
        <taxon>Alteromonadales</taxon>
        <taxon>Alteromonadaceae</taxon>
        <taxon>Alteromonas/Salinimonas group</taxon>
        <taxon>Alteromonas</taxon>
    </lineage>
</organism>
<evidence type="ECO:0000256" key="9">
    <source>
        <dbReference type="ARBA" id="ARBA00023186"/>
    </source>
</evidence>
<dbReference type="CDD" id="cd16325">
    <property type="entry name" value="LolA"/>
    <property type="match status" value="1"/>
</dbReference>
<evidence type="ECO:0000256" key="3">
    <source>
        <dbReference type="ARBA" id="ARBA00011245"/>
    </source>
</evidence>
<keyword evidence="12" id="KW-1185">Reference proteome</keyword>
<evidence type="ECO:0000313" key="11">
    <source>
        <dbReference type="EMBL" id="NMH61065.1"/>
    </source>
</evidence>
<dbReference type="PANTHER" id="PTHR35869:SF1">
    <property type="entry name" value="OUTER-MEMBRANE LIPOPROTEIN CARRIER PROTEIN"/>
    <property type="match status" value="1"/>
</dbReference>
<evidence type="ECO:0000256" key="2">
    <source>
        <dbReference type="ARBA" id="ARBA00007615"/>
    </source>
</evidence>
<dbReference type="Gene3D" id="2.50.20.10">
    <property type="entry name" value="Lipoprotein localisation LolA/LolB/LppX"/>
    <property type="match status" value="1"/>
</dbReference>
<proteinExistence type="inferred from homology"/>
<accession>A0ABX1R3P5</accession>
<reference evidence="11 12" key="1">
    <citation type="submission" date="2020-03" db="EMBL/GenBank/DDBJ databases">
        <title>Alteromonas ponticola sp. nov., isolated from seawater.</title>
        <authorList>
            <person name="Yoon J.-H."/>
            <person name="Kim Y.-O."/>
        </authorList>
    </citation>
    <scope>NUCLEOTIDE SEQUENCE [LARGE SCALE GENOMIC DNA]</scope>
    <source>
        <strain evidence="11 12">MYP5</strain>
    </source>
</reference>
<dbReference type="Proteomes" id="UP000709336">
    <property type="component" value="Unassembled WGS sequence"/>
</dbReference>
<dbReference type="HAMAP" id="MF_00240">
    <property type="entry name" value="LolA"/>
    <property type="match status" value="1"/>
</dbReference>
<evidence type="ECO:0000256" key="7">
    <source>
        <dbReference type="ARBA" id="ARBA00022764"/>
    </source>
</evidence>
<comment type="subcellular location">
    <subcellularLocation>
        <location evidence="1 10">Periplasm</location>
    </subcellularLocation>
</comment>
<keyword evidence="8 10" id="KW-0653">Protein transport</keyword>
<name>A0ABX1R3P5_9ALTE</name>
<dbReference type="NCBIfam" id="TIGR00547">
    <property type="entry name" value="lolA"/>
    <property type="match status" value="1"/>
</dbReference>
<dbReference type="EMBL" id="JAATNW010000007">
    <property type="protein sequence ID" value="NMH61065.1"/>
    <property type="molecule type" value="Genomic_DNA"/>
</dbReference>
<dbReference type="RefSeq" id="WP_169211623.1">
    <property type="nucleotide sequence ID" value="NZ_JAATNW010000007.1"/>
</dbReference>
<dbReference type="InterPro" id="IPR029046">
    <property type="entry name" value="LolA/LolB/LppX"/>
</dbReference>
<comment type="caution">
    <text evidence="11">The sequence shown here is derived from an EMBL/GenBank/DDBJ whole genome shotgun (WGS) entry which is preliminary data.</text>
</comment>
<dbReference type="InterPro" id="IPR018323">
    <property type="entry name" value="OM_lipoprot_carrier_LolA_Pbac"/>
</dbReference>